<evidence type="ECO:0000313" key="4">
    <source>
        <dbReference type="Proteomes" id="UP000267654"/>
    </source>
</evidence>
<dbReference type="GO" id="GO:0004803">
    <property type="term" value="F:transposase activity"/>
    <property type="evidence" value="ECO:0007669"/>
    <property type="project" value="InterPro"/>
</dbReference>
<dbReference type="SUPFAM" id="SSF46689">
    <property type="entry name" value="Homeodomain-like"/>
    <property type="match status" value="1"/>
</dbReference>
<sequence>MDAKTKQTQRPNRRDRREGRNRRDRRNRREQFDKFFASGYHNYREFPFFVLLKTQRGRYTMGEMKCFSVQVKVRALHRVWSGEKIAEVAREYGVSRQMLYYWKRKAETAIFQALNESKRGPRVRETHQDSKLVRMQEKVKELSQVLQKTQQKVKLLERRGGKLSYTDNNSNNKRPERCPVCGCEKIYKNGTYIRKNKNTDHNQEQVVQRYICVWCKNSIYVEQNSSTF</sequence>
<evidence type="ECO:0000256" key="1">
    <source>
        <dbReference type="SAM" id="Coils"/>
    </source>
</evidence>
<gene>
    <name evidence="3" type="ORF">DRI96_06910</name>
</gene>
<accession>A0A662D5H5</accession>
<dbReference type="Gene3D" id="1.10.10.10">
    <property type="entry name" value="Winged helix-like DNA-binding domain superfamily/Winged helix DNA-binding domain"/>
    <property type="match status" value="1"/>
</dbReference>
<evidence type="ECO:0000313" key="3">
    <source>
        <dbReference type="EMBL" id="RLE11050.1"/>
    </source>
</evidence>
<protein>
    <recommendedName>
        <fullName evidence="5">Transposase</fullName>
    </recommendedName>
</protein>
<dbReference type="EMBL" id="QMQB01000287">
    <property type="protein sequence ID" value="RLE11050.1"/>
    <property type="molecule type" value="Genomic_DNA"/>
</dbReference>
<dbReference type="InterPro" id="IPR002514">
    <property type="entry name" value="Transposase_8"/>
</dbReference>
<evidence type="ECO:0000256" key="2">
    <source>
        <dbReference type="SAM" id="MobiDB-lite"/>
    </source>
</evidence>
<proteinExistence type="predicted"/>
<feature type="coiled-coil region" evidence="1">
    <location>
        <begin position="132"/>
        <end position="159"/>
    </location>
</feature>
<name>A0A662D5H5_UNCAE</name>
<dbReference type="Proteomes" id="UP000267654">
    <property type="component" value="Unassembled WGS sequence"/>
</dbReference>
<keyword evidence="1" id="KW-0175">Coiled coil</keyword>
<dbReference type="GO" id="GO:0003677">
    <property type="term" value="F:DNA binding"/>
    <property type="evidence" value="ECO:0007669"/>
    <property type="project" value="InterPro"/>
</dbReference>
<dbReference type="InterPro" id="IPR009057">
    <property type="entry name" value="Homeodomain-like_sf"/>
</dbReference>
<dbReference type="AlphaFoldDB" id="A0A662D5H5"/>
<comment type="caution">
    <text evidence="3">The sequence shown here is derived from an EMBL/GenBank/DDBJ whole genome shotgun (WGS) entry which is preliminary data.</text>
</comment>
<reference evidence="3 4" key="1">
    <citation type="submission" date="2018-06" db="EMBL/GenBank/DDBJ databases">
        <title>Extensive metabolic versatility and redundancy in microbially diverse, dynamic hydrothermal sediments.</title>
        <authorList>
            <person name="Dombrowski N."/>
            <person name="Teske A."/>
            <person name="Baker B.J."/>
        </authorList>
    </citation>
    <scope>NUCLEOTIDE SEQUENCE [LARGE SCALE GENOMIC DNA]</scope>
    <source>
        <strain evidence="3">B19_G9</strain>
    </source>
</reference>
<evidence type="ECO:0008006" key="5">
    <source>
        <dbReference type="Google" id="ProtNLM"/>
    </source>
</evidence>
<feature type="compositionally biased region" description="Basic residues" evidence="2">
    <location>
        <begin position="11"/>
        <end position="26"/>
    </location>
</feature>
<dbReference type="GO" id="GO:0006313">
    <property type="term" value="P:DNA transposition"/>
    <property type="evidence" value="ECO:0007669"/>
    <property type="project" value="InterPro"/>
</dbReference>
<organism evidence="3 4">
    <name type="scientific">Aerophobetes bacterium</name>
    <dbReference type="NCBI Taxonomy" id="2030807"/>
    <lineage>
        <taxon>Bacteria</taxon>
        <taxon>Candidatus Aerophobota</taxon>
    </lineage>
</organism>
<feature type="region of interest" description="Disordered" evidence="2">
    <location>
        <begin position="1"/>
        <end position="28"/>
    </location>
</feature>
<dbReference type="InterPro" id="IPR036388">
    <property type="entry name" value="WH-like_DNA-bd_sf"/>
</dbReference>
<dbReference type="Pfam" id="PF01527">
    <property type="entry name" value="HTH_Tnp_1"/>
    <property type="match status" value="1"/>
</dbReference>